<dbReference type="SMART" id="SM01021">
    <property type="entry name" value="Bac_rhodopsin"/>
    <property type="match status" value="1"/>
</dbReference>
<protein>
    <submittedName>
        <fullName evidence="13">Putative opsin-1</fullName>
    </submittedName>
    <submittedName>
        <fullName evidence="12">Small subunit processome complex component</fullName>
    </submittedName>
</protein>
<comment type="subcellular location">
    <subcellularLocation>
        <location evidence="1">Membrane</location>
        <topology evidence="1">Multi-pass membrane protein</topology>
    </subcellularLocation>
</comment>
<feature type="transmembrane region" description="Helical" evidence="11">
    <location>
        <begin position="53"/>
        <end position="73"/>
    </location>
</feature>
<dbReference type="PANTHER" id="PTHR28286">
    <property type="match status" value="1"/>
</dbReference>
<reference evidence="13 14" key="2">
    <citation type="submission" date="2015-05" db="EMBL/GenBank/DDBJ databases">
        <title>Distinctive expansion of gene families associated with plant cell wall degradation and secondary metabolism in the genomes of grapevine trunk pathogens.</title>
        <authorList>
            <person name="Lawrence D.P."/>
            <person name="Travadon R."/>
            <person name="Rolshausen P.E."/>
            <person name="Baumgartner K."/>
        </authorList>
    </citation>
    <scope>NUCLEOTIDE SEQUENCE [LARGE SCALE GENOMIC DNA]</scope>
    <source>
        <strain evidence="13">DS831</strain>
    </source>
</reference>
<evidence type="ECO:0000256" key="10">
    <source>
        <dbReference type="ARBA" id="ARBA00023170"/>
    </source>
</evidence>
<dbReference type="PANTHER" id="PTHR28286:SF2">
    <property type="entry name" value="BACTERIORHODOPSIN _OPSIN, NOPA (EUROFUNG)"/>
    <property type="match status" value="1"/>
</dbReference>
<feature type="transmembrane region" description="Helical" evidence="11">
    <location>
        <begin position="257"/>
        <end position="277"/>
    </location>
</feature>
<evidence type="ECO:0000256" key="9">
    <source>
        <dbReference type="ARBA" id="ARBA00023136"/>
    </source>
</evidence>
<evidence type="ECO:0000256" key="8">
    <source>
        <dbReference type="ARBA" id="ARBA00022991"/>
    </source>
</evidence>
<dbReference type="GO" id="GO:0005216">
    <property type="term" value="F:monoatomic ion channel activity"/>
    <property type="evidence" value="ECO:0007669"/>
    <property type="project" value="InterPro"/>
</dbReference>
<keyword evidence="8" id="KW-0157">Chromophore</keyword>
<dbReference type="SUPFAM" id="SSF81321">
    <property type="entry name" value="Family A G protein-coupled receptor-like"/>
    <property type="match status" value="1"/>
</dbReference>
<dbReference type="GO" id="GO:0005886">
    <property type="term" value="C:plasma membrane"/>
    <property type="evidence" value="ECO:0007669"/>
    <property type="project" value="TreeGrafter"/>
</dbReference>
<reference evidence="12 15" key="3">
    <citation type="submission" date="2024-02" db="EMBL/GenBank/DDBJ databases">
        <title>De novo assembly and annotation of 12 fungi associated with fruit tree decline syndrome in Ontario, Canada.</title>
        <authorList>
            <person name="Sulman M."/>
            <person name="Ellouze W."/>
            <person name="Ilyukhin E."/>
        </authorList>
    </citation>
    <scope>NUCLEOTIDE SEQUENCE [LARGE SCALE GENOMIC DNA]</scope>
    <source>
        <strain evidence="12 15">FDS-637</strain>
    </source>
</reference>
<gene>
    <name evidence="12" type="primary">NOP1_1</name>
    <name evidence="12" type="ORF">SLS55_001438</name>
    <name evidence="13" type="ORF">UCDDS831_g07763</name>
</gene>
<dbReference type="RefSeq" id="XP_066635499.1">
    <property type="nucleotide sequence ID" value="XM_066772932.1"/>
</dbReference>
<evidence type="ECO:0000313" key="13">
    <source>
        <dbReference type="EMBL" id="KKY15222.1"/>
    </source>
</evidence>
<keyword evidence="9 11" id="KW-0472">Membrane</keyword>
<keyword evidence="4" id="KW-0716">Sensory transduction</keyword>
<evidence type="ECO:0000256" key="3">
    <source>
        <dbReference type="ARBA" id="ARBA00022543"/>
    </source>
</evidence>
<evidence type="ECO:0000256" key="1">
    <source>
        <dbReference type="ARBA" id="ARBA00004141"/>
    </source>
</evidence>
<evidence type="ECO:0000313" key="12">
    <source>
        <dbReference type="EMBL" id="KAL0262470.1"/>
    </source>
</evidence>
<keyword evidence="5 11" id="KW-0812">Transmembrane</keyword>
<evidence type="ECO:0000256" key="7">
    <source>
        <dbReference type="ARBA" id="ARBA00022989"/>
    </source>
</evidence>
<evidence type="ECO:0000256" key="4">
    <source>
        <dbReference type="ARBA" id="ARBA00022606"/>
    </source>
</evidence>
<proteinExistence type="inferred from homology"/>
<evidence type="ECO:0000256" key="6">
    <source>
        <dbReference type="ARBA" id="ARBA00022925"/>
    </source>
</evidence>
<feature type="transmembrane region" description="Helical" evidence="11">
    <location>
        <begin position="80"/>
        <end position="99"/>
    </location>
</feature>
<comment type="similarity">
    <text evidence="2">Belongs to the archaeal/bacterial/fungal opsin family.</text>
</comment>
<comment type="caution">
    <text evidence="13">The sequence shown here is derived from an EMBL/GenBank/DDBJ whole genome shotgun (WGS) entry which is preliminary data.</text>
</comment>
<keyword evidence="10" id="KW-0675">Receptor</keyword>
<dbReference type="GeneID" id="92005523"/>
<reference evidence="13 14" key="1">
    <citation type="submission" date="2015-03" db="EMBL/GenBank/DDBJ databases">
        <authorList>
            <person name="Morales-Cruz A."/>
            <person name="Amrine K.C."/>
            <person name="Cantu D."/>
        </authorList>
    </citation>
    <scope>NUCLEOTIDE SEQUENCE [LARGE SCALE GENOMIC DNA]</scope>
    <source>
        <strain evidence="13">DS831</strain>
    </source>
</reference>
<sequence>MIHPEQVADMLRKTSSLLVPTSTASPSPIDPIPTVIPDHSIHQNAGEAGARTLWVVFVLMLLATIVFSGLSWTVPTSRRLYHVVTTLITIIATLSYFAMASGHGVSEHHTTVRESHKHVPDTYHDVYRQVYWARYVDWALTTPLLLLDLCLLAGVDGAHTLMAIIADEIMILTGLFAAFGNEGTPQKWGWYAIACIAYLVVIWHLALHGRAKALARGDSVKKLFGSLGLFTLILWTAYPIVWGVADGSRKASVNDEIIAYAVLDILAKPVFGLWLLLSHARLSETNVELGGYWTHGLTGEGAIRIGDDDEGA</sequence>
<dbReference type="GO" id="GO:0009881">
    <property type="term" value="F:photoreceptor activity"/>
    <property type="evidence" value="ECO:0007669"/>
    <property type="project" value="UniProtKB-KW"/>
</dbReference>
<feature type="transmembrane region" description="Helical" evidence="11">
    <location>
        <begin position="135"/>
        <end position="154"/>
    </location>
</feature>
<dbReference type="PRINTS" id="PR00251">
    <property type="entry name" value="BACTRLOPSIN"/>
</dbReference>
<dbReference type="EMBL" id="JAJVCZ030000002">
    <property type="protein sequence ID" value="KAL0262470.1"/>
    <property type="molecule type" value="Genomic_DNA"/>
</dbReference>
<dbReference type="InterPro" id="IPR001425">
    <property type="entry name" value="Arc/bac/fun_rhodopsins"/>
</dbReference>
<evidence type="ECO:0000313" key="15">
    <source>
        <dbReference type="Proteomes" id="UP001430584"/>
    </source>
</evidence>
<dbReference type="EMBL" id="LAQI01000199">
    <property type="protein sequence ID" value="KKY15222.1"/>
    <property type="molecule type" value="Genomic_DNA"/>
</dbReference>
<name>A0A0G2DWB5_9PEZI</name>
<keyword evidence="6" id="KW-0681">Retinal protein</keyword>
<dbReference type="Proteomes" id="UP001430584">
    <property type="component" value="Unassembled WGS sequence"/>
</dbReference>
<dbReference type="AlphaFoldDB" id="A0A0G2DWB5"/>
<dbReference type="InterPro" id="IPR018229">
    <property type="entry name" value="Rhodopsin_retinal_BS"/>
</dbReference>
<keyword evidence="3" id="KW-0600">Photoreceptor protein</keyword>
<accession>A0A0G2DWB5</accession>
<dbReference type="Gene3D" id="1.20.1070.10">
    <property type="entry name" value="Rhodopsin 7-helix transmembrane proteins"/>
    <property type="match status" value="1"/>
</dbReference>
<dbReference type="CDD" id="cd15028">
    <property type="entry name" value="7tm_Opsin-1_euk"/>
    <property type="match status" value="1"/>
</dbReference>
<evidence type="ECO:0000256" key="2">
    <source>
        <dbReference type="ARBA" id="ARBA00008130"/>
    </source>
</evidence>
<dbReference type="Pfam" id="PF01036">
    <property type="entry name" value="Bac_rhodopsin"/>
    <property type="match status" value="1"/>
</dbReference>
<keyword evidence="15" id="KW-1185">Reference proteome</keyword>
<dbReference type="FunFam" id="1.20.1070.10:FF:000160">
    <property type="entry name" value="Related to Opsin-1"/>
    <property type="match status" value="1"/>
</dbReference>
<keyword evidence="7 11" id="KW-1133">Transmembrane helix</keyword>
<dbReference type="GO" id="GO:0007602">
    <property type="term" value="P:phototransduction"/>
    <property type="evidence" value="ECO:0007669"/>
    <property type="project" value="UniProtKB-KW"/>
</dbReference>
<feature type="transmembrane region" description="Helical" evidence="11">
    <location>
        <begin position="223"/>
        <end position="245"/>
    </location>
</feature>
<evidence type="ECO:0000256" key="11">
    <source>
        <dbReference type="SAM" id="Phobius"/>
    </source>
</evidence>
<organism evidence="13 14">
    <name type="scientific">Diplodia seriata</name>
    <dbReference type="NCBI Taxonomy" id="420778"/>
    <lineage>
        <taxon>Eukaryota</taxon>
        <taxon>Fungi</taxon>
        <taxon>Dikarya</taxon>
        <taxon>Ascomycota</taxon>
        <taxon>Pezizomycotina</taxon>
        <taxon>Dothideomycetes</taxon>
        <taxon>Dothideomycetes incertae sedis</taxon>
        <taxon>Botryosphaeriales</taxon>
        <taxon>Botryosphaeriaceae</taxon>
        <taxon>Diplodia</taxon>
    </lineage>
</organism>
<dbReference type="PROSITE" id="PS00950">
    <property type="entry name" value="BACTERIAL_OPSIN_1"/>
    <property type="match status" value="1"/>
</dbReference>
<dbReference type="GO" id="GO:0005783">
    <property type="term" value="C:endoplasmic reticulum"/>
    <property type="evidence" value="ECO:0007669"/>
    <property type="project" value="TreeGrafter"/>
</dbReference>
<feature type="transmembrane region" description="Helical" evidence="11">
    <location>
        <begin position="191"/>
        <end position="211"/>
    </location>
</feature>
<feature type="transmembrane region" description="Helical" evidence="11">
    <location>
        <begin position="161"/>
        <end position="179"/>
    </location>
</feature>
<evidence type="ECO:0000313" key="14">
    <source>
        <dbReference type="Proteomes" id="UP000034182"/>
    </source>
</evidence>
<dbReference type="PROSITE" id="PS00327">
    <property type="entry name" value="BACTERIAL_OPSIN_RET"/>
    <property type="match status" value="1"/>
</dbReference>
<dbReference type="Proteomes" id="UP000034182">
    <property type="component" value="Unassembled WGS sequence"/>
</dbReference>
<evidence type="ECO:0000256" key="5">
    <source>
        <dbReference type="ARBA" id="ARBA00022692"/>
    </source>
</evidence>